<evidence type="ECO:0000259" key="9">
    <source>
        <dbReference type="Pfam" id="PF01343"/>
    </source>
</evidence>
<dbReference type="GO" id="GO:0016020">
    <property type="term" value="C:membrane"/>
    <property type="evidence" value="ECO:0007669"/>
    <property type="project" value="UniProtKB-SubCell"/>
</dbReference>
<evidence type="ECO:0000256" key="2">
    <source>
        <dbReference type="ARBA" id="ARBA00008683"/>
    </source>
</evidence>
<name>A0A1H4CY66_9BACT</name>
<dbReference type="STRING" id="551991.SAMN05192529_13918"/>
<dbReference type="GO" id="GO:0008236">
    <property type="term" value="F:serine-type peptidase activity"/>
    <property type="evidence" value="ECO:0007669"/>
    <property type="project" value="UniProtKB-KW"/>
</dbReference>
<dbReference type="EMBL" id="FNQY01000039">
    <property type="protein sequence ID" value="SEA65321.1"/>
    <property type="molecule type" value="Genomic_DNA"/>
</dbReference>
<sequence length="588" mass="64611">MVKFLKLFVAVFISMLVCGFLLILIGVGIVSMASHKSEVSIKDRSVLVLDLSKEVKDFEQPSLSLSLNTSNLTYSPPNLYEVLSMIRYAGDDPHIKALYIKGSENTNGFAASQELRRAIEAFKKSGKKVIAFSPTMTQSAYFVSSAADKVYVSPEGGIDWSGMVAQTMYYKGLLDKLDIHPEIFYAGKFKSATEPFRRTDMSDANRQQTSIWLGEIYGQLLTGIAESRGLDPDSLHMLADEATIRTAHDALKYHMVDGLEYADQVEAELRKLTGTSTSEDLNLVSLDKYNKAADYKDYSGKDRIAVLYAQGDITSGSDKDGIQGEKYVSMIRDIRSDSSVKALVIRVNSPGGSALASDLIWREIQLTKKVKPVVISMGNMAASGGYYISCGADYIFAEPTTITGSIGVFSIMGDASGFLKNKLGITFDAVKTGPHADLGSIARPLTDVEKNWMQASVDSVYYSFTSRVAQGRDTSRAYIDSIGQGHVWTGLHAKQIGLVDAIGGLQDAIDYAAKQAHSISYRVSSYPVRQSILSQLLNSDENQKEDIDMKLKAAGISTELTDFIHQTRQLKAMMNEPQTRLPYELQVR</sequence>
<dbReference type="RefSeq" id="WP_091401425.1">
    <property type="nucleotide sequence ID" value="NZ_FNQY01000039.1"/>
</dbReference>
<gene>
    <name evidence="10" type="ORF">SAMN05192529_13918</name>
</gene>
<keyword evidence="5" id="KW-0720">Serine protease</keyword>
<reference evidence="10 11" key="1">
    <citation type="submission" date="2016-10" db="EMBL/GenBank/DDBJ databases">
        <authorList>
            <person name="de Groot N.N."/>
        </authorList>
    </citation>
    <scope>NUCLEOTIDE SEQUENCE [LARGE SCALE GENOMIC DNA]</scope>
    <source>
        <strain evidence="10 11">Vu-144</strain>
    </source>
</reference>
<feature type="active site" description="Nucleophile" evidence="7">
    <location>
        <position position="383"/>
    </location>
</feature>
<dbReference type="NCBIfam" id="TIGR00705">
    <property type="entry name" value="SppA_67K"/>
    <property type="match status" value="1"/>
</dbReference>
<dbReference type="InterPro" id="IPR047272">
    <property type="entry name" value="S49_SppA_C"/>
</dbReference>
<dbReference type="Gene3D" id="3.90.226.10">
    <property type="entry name" value="2-enoyl-CoA Hydratase, Chain A, domain 1"/>
    <property type="match status" value="3"/>
</dbReference>
<evidence type="ECO:0000256" key="5">
    <source>
        <dbReference type="ARBA" id="ARBA00022825"/>
    </source>
</evidence>
<dbReference type="PANTHER" id="PTHR33209">
    <property type="entry name" value="PROTEASE 4"/>
    <property type="match status" value="1"/>
</dbReference>
<evidence type="ECO:0000256" key="4">
    <source>
        <dbReference type="ARBA" id="ARBA00022801"/>
    </source>
</evidence>
<comment type="subcellular location">
    <subcellularLocation>
        <location evidence="1">Membrane</location>
    </subcellularLocation>
</comment>
<keyword evidence="8" id="KW-0812">Transmembrane</keyword>
<dbReference type="GO" id="GO:0006465">
    <property type="term" value="P:signal peptide processing"/>
    <property type="evidence" value="ECO:0007669"/>
    <property type="project" value="InterPro"/>
</dbReference>
<dbReference type="InterPro" id="IPR029045">
    <property type="entry name" value="ClpP/crotonase-like_dom_sf"/>
</dbReference>
<dbReference type="InterPro" id="IPR002142">
    <property type="entry name" value="Peptidase_S49"/>
</dbReference>
<dbReference type="CDD" id="cd07018">
    <property type="entry name" value="S49_SppA_67K_type"/>
    <property type="match status" value="1"/>
</dbReference>
<protein>
    <submittedName>
        <fullName evidence="10">Protease-4</fullName>
    </submittedName>
</protein>
<dbReference type="OrthoDB" id="9764363at2"/>
<accession>A0A1H4CY66</accession>
<dbReference type="AlphaFoldDB" id="A0A1H4CY66"/>
<dbReference type="CDD" id="cd07023">
    <property type="entry name" value="S49_Sppa_N_C"/>
    <property type="match status" value="1"/>
</dbReference>
<organism evidence="10 11">
    <name type="scientific">Arachidicoccus rhizosphaerae</name>
    <dbReference type="NCBI Taxonomy" id="551991"/>
    <lineage>
        <taxon>Bacteria</taxon>
        <taxon>Pseudomonadati</taxon>
        <taxon>Bacteroidota</taxon>
        <taxon>Chitinophagia</taxon>
        <taxon>Chitinophagales</taxon>
        <taxon>Chitinophagaceae</taxon>
        <taxon>Arachidicoccus</taxon>
    </lineage>
</organism>
<feature type="domain" description="Peptidase S49" evidence="9">
    <location>
        <begin position="367"/>
        <end position="516"/>
    </location>
</feature>
<keyword evidence="3 10" id="KW-0645">Protease</keyword>
<keyword evidence="11" id="KW-1185">Reference proteome</keyword>
<dbReference type="PANTHER" id="PTHR33209:SF1">
    <property type="entry name" value="PEPTIDASE S49 DOMAIN-CONTAINING PROTEIN"/>
    <property type="match status" value="1"/>
</dbReference>
<feature type="transmembrane region" description="Helical" evidence="8">
    <location>
        <begin position="7"/>
        <end position="33"/>
    </location>
</feature>
<comment type="similarity">
    <text evidence="2">Belongs to the peptidase S49 family.</text>
</comment>
<evidence type="ECO:0000313" key="11">
    <source>
        <dbReference type="Proteomes" id="UP000199041"/>
    </source>
</evidence>
<evidence type="ECO:0000313" key="10">
    <source>
        <dbReference type="EMBL" id="SEA65321.1"/>
    </source>
</evidence>
<dbReference type="NCBIfam" id="TIGR00706">
    <property type="entry name" value="SppA_dom"/>
    <property type="match status" value="1"/>
</dbReference>
<dbReference type="SUPFAM" id="SSF52096">
    <property type="entry name" value="ClpP/crotonase"/>
    <property type="match status" value="2"/>
</dbReference>
<dbReference type="InterPro" id="IPR004635">
    <property type="entry name" value="Pept_S49_SppA"/>
</dbReference>
<keyword evidence="8" id="KW-1133">Transmembrane helix</keyword>
<dbReference type="Pfam" id="PF01343">
    <property type="entry name" value="Peptidase_S49"/>
    <property type="match status" value="2"/>
</dbReference>
<evidence type="ECO:0000256" key="1">
    <source>
        <dbReference type="ARBA" id="ARBA00004370"/>
    </source>
</evidence>
<feature type="active site" description="Proton donor/acceptor" evidence="7">
    <location>
        <position position="190"/>
    </location>
</feature>
<evidence type="ECO:0000256" key="7">
    <source>
        <dbReference type="PIRSR" id="PIRSR001217-1"/>
    </source>
</evidence>
<evidence type="ECO:0000256" key="3">
    <source>
        <dbReference type="ARBA" id="ARBA00022670"/>
    </source>
</evidence>
<keyword evidence="4" id="KW-0378">Hydrolase</keyword>
<dbReference type="InterPro" id="IPR004634">
    <property type="entry name" value="Pept_S49_pIV"/>
</dbReference>
<keyword evidence="6 8" id="KW-0472">Membrane</keyword>
<evidence type="ECO:0000256" key="8">
    <source>
        <dbReference type="SAM" id="Phobius"/>
    </source>
</evidence>
<dbReference type="Gene3D" id="6.20.330.10">
    <property type="match status" value="1"/>
</dbReference>
<proteinExistence type="inferred from homology"/>
<dbReference type="PIRSF" id="PIRSF001217">
    <property type="entry name" value="Protease_4_SppA"/>
    <property type="match status" value="1"/>
</dbReference>
<dbReference type="Proteomes" id="UP000199041">
    <property type="component" value="Unassembled WGS sequence"/>
</dbReference>
<feature type="domain" description="Peptidase S49" evidence="9">
    <location>
        <begin position="122"/>
        <end position="273"/>
    </location>
</feature>
<evidence type="ECO:0000256" key="6">
    <source>
        <dbReference type="ARBA" id="ARBA00023136"/>
    </source>
</evidence>
<dbReference type="InterPro" id="IPR047217">
    <property type="entry name" value="S49_SppA_67K_type_N"/>
</dbReference>